<protein>
    <submittedName>
        <fullName evidence="2">Uncharacterized protein</fullName>
    </submittedName>
</protein>
<dbReference type="AlphaFoldDB" id="F8FN81"/>
<gene>
    <name evidence="2" type="ordered locus">KNP414_07241</name>
</gene>
<dbReference type="RefSeq" id="WP_013920892.1">
    <property type="nucleotide sequence ID" value="NC_015690.1"/>
</dbReference>
<sequence length="74" mass="9260">MFDGEVPAKKHKDPRREKLREVRKGVQSVHYSKECKRVRELLQRRYKARMKQLMHKEHYELLHNYQRTSGWHTW</sequence>
<evidence type="ECO:0000313" key="3">
    <source>
        <dbReference type="Proteomes" id="UP000006620"/>
    </source>
</evidence>
<evidence type="ECO:0000313" key="2">
    <source>
        <dbReference type="EMBL" id="AEI45751.1"/>
    </source>
</evidence>
<reference evidence="2 3" key="2">
    <citation type="journal article" date="2013" name="Genome Announc.">
        <title>Genome Sequence of Growth-Improving Paenibacillus mucilaginosus Strain KNP414.</title>
        <authorList>
            <person name="Lu J.J."/>
            <person name="Wang J.F."/>
            <person name="Hu X.F."/>
        </authorList>
    </citation>
    <scope>NUCLEOTIDE SEQUENCE [LARGE SCALE GENOMIC DNA]</scope>
    <source>
        <strain evidence="2 3">KNP414</strain>
    </source>
</reference>
<feature type="region of interest" description="Disordered" evidence="1">
    <location>
        <begin position="1"/>
        <end position="24"/>
    </location>
</feature>
<proteinExistence type="predicted"/>
<reference evidence="3" key="1">
    <citation type="submission" date="2011-06" db="EMBL/GenBank/DDBJ databases">
        <title>Complete genome sequence of Paenibacillus mucilaginosus KNP414.</title>
        <authorList>
            <person name="Wang J."/>
            <person name="Hu S."/>
            <person name="Hu X."/>
            <person name="Zhang B."/>
            <person name="Dong D."/>
            <person name="Zhang S."/>
            <person name="Zhao K."/>
            <person name="Wu D."/>
        </authorList>
    </citation>
    <scope>NUCLEOTIDE SEQUENCE [LARGE SCALE GENOMIC DNA]</scope>
    <source>
        <strain evidence="3">KNP414</strain>
    </source>
</reference>
<dbReference type="EMBL" id="CP002869">
    <property type="protein sequence ID" value="AEI45751.1"/>
    <property type="molecule type" value="Genomic_DNA"/>
</dbReference>
<feature type="compositionally biased region" description="Basic and acidic residues" evidence="1">
    <location>
        <begin position="14"/>
        <end position="24"/>
    </location>
</feature>
<evidence type="ECO:0000256" key="1">
    <source>
        <dbReference type="SAM" id="MobiDB-lite"/>
    </source>
</evidence>
<accession>F8FN81</accession>
<dbReference type="KEGG" id="pms:KNP414_07241"/>
<dbReference type="Proteomes" id="UP000006620">
    <property type="component" value="Chromosome"/>
</dbReference>
<dbReference type="HOGENOM" id="CLU_189150_0_0_9"/>
<dbReference type="PATRIC" id="fig|1036673.3.peg.6756"/>
<name>F8FN81_PAEMK</name>
<organism evidence="2 3">
    <name type="scientific">Paenibacillus mucilaginosus (strain KNP414)</name>
    <dbReference type="NCBI Taxonomy" id="1036673"/>
    <lineage>
        <taxon>Bacteria</taxon>
        <taxon>Bacillati</taxon>
        <taxon>Bacillota</taxon>
        <taxon>Bacilli</taxon>
        <taxon>Bacillales</taxon>
        <taxon>Paenibacillaceae</taxon>
        <taxon>Paenibacillus</taxon>
    </lineage>
</organism>